<dbReference type="Proteomes" id="UP000603141">
    <property type="component" value="Unassembled WGS sequence"/>
</dbReference>
<sequence>MSETNEAVPSQGKVLRGLYLKLLLRGRSSRGLNVRQNQANGSILKRFGLTLLMYFFVGFMAIRFIQAPLTGLLIYLHGATVFFVGMFIAASSGEVLFNKDENEILLHRPVDPRVLLWSKISVLLQVGLWMSLAFNLAGMFVGVAGKDGGWLFLPAHVLSSGLSALFCTAFVILVYQLCLRWFGRERLDNLMTLVQVLMTMLLVFGSQLAPRILKIIPVNIQLTEKNWWMGLLPPTWFTCLDLSLMGRGNYTEWGLAVLGVLLTGILMWLAFDKLASSYESGLRSMGDTSVRQKKGKSGLLRLEQWMEFSLVRLYLRDPVERAGFLLTAAYMLRDRDVKLRLYPGLAPILIMPVMLFVTTGDVGRNSFLLSMVSGYIAMIPFLAIQILKFSQQWQAADVFRISPITGPGAIIIGARKALELIFILPMITLLGVAMVWFTDGFGVLAYLLPGILSVPLFGRLPGLSNKNMPLGSPPENARAANRGLVVFLLMAGAMAIGMLGAAADHFGFFPHYVAVEALLVAVVCFFCDRITKALTWPSIEEEAG</sequence>
<feature type="transmembrane region" description="Helical" evidence="1">
    <location>
        <begin position="114"/>
        <end position="137"/>
    </location>
</feature>
<keyword evidence="1" id="KW-0812">Transmembrane</keyword>
<proteinExistence type="predicted"/>
<feature type="transmembrane region" description="Helical" evidence="1">
    <location>
        <begin position="417"/>
        <end position="437"/>
    </location>
</feature>
<keyword evidence="1" id="KW-1133">Transmembrane helix</keyword>
<feature type="transmembrane region" description="Helical" evidence="1">
    <location>
        <begin position="366"/>
        <end position="384"/>
    </location>
</feature>
<keyword evidence="1" id="KW-0472">Membrane</keyword>
<feature type="transmembrane region" description="Helical" evidence="1">
    <location>
        <begin position="72"/>
        <end position="93"/>
    </location>
</feature>
<organism evidence="2 3">
    <name type="scientific">Luteolibacter pohnpeiensis</name>
    <dbReference type="NCBI Taxonomy" id="454153"/>
    <lineage>
        <taxon>Bacteria</taxon>
        <taxon>Pseudomonadati</taxon>
        <taxon>Verrucomicrobiota</taxon>
        <taxon>Verrucomicrobiia</taxon>
        <taxon>Verrucomicrobiales</taxon>
        <taxon>Verrucomicrobiaceae</taxon>
        <taxon>Luteolibacter</taxon>
    </lineage>
</organism>
<gene>
    <name evidence="2" type="ORF">JIN85_14100</name>
</gene>
<keyword evidence="3" id="KW-1185">Reference proteome</keyword>
<protein>
    <submittedName>
        <fullName evidence="2">Uncharacterized protein</fullName>
    </submittedName>
</protein>
<name>A0A934VVG9_9BACT</name>
<feature type="transmembrane region" description="Helical" evidence="1">
    <location>
        <begin position="157"/>
        <end position="178"/>
    </location>
</feature>
<reference evidence="2" key="1">
    <citation type="submission" date="2021-01" db="EMBL/GenBank/DDBJ databases">
        <title>Modified the classification status of verrucomicrobia.</title>
        <authorList>
            <person name="Feng X."/>
        </authorList>
    </citation>
    <scope>NUCLEOTIDE SEQUENCE</scope>
    <source>
        <strain evidence="2">KCTC 22041</strain>
    </source>
</reference>
<feature type="transmembrane region" description="Helical" evidence="1">
    <location>
        <begin position="509"/>
        <end position="527"/>
    </location>
</feature>
<evidence type="ECO:0000313" key="3">
    <source>
        <dbReference type="Proteomes" id="UP000603141"/>
    </source>
</evidence>
<evidence type="ECO:0000256" key="1">
    <source>
        <dbReference type="SAM" id="Phobius"/>
    </source>
</evidence>
<evidence type="ECO:0000313" key="2">
    <source>
        <dbReference type="EMBL" id="MBK1883552.1"/>
    </source>
</evidence>
<dbReference type="EMBL" id="JAENIJ010000023">
    <property type="protein sequence ID" value="MBK1883552.1"/>
    <property type="molecule type" value="Genomic_DNA"/>
</dbReference>
<feature type="transmembrane region" description="Helical" evidence="1">
    <location>
        <begin position="443"/>
        <end position="462"/>
    </location>
</feature>
<feature type="transmembrane region" description="Helical" evidence="1">
    <location>
        <begin position="47"/>
        <end position="66"/>
    </location>
</feature>
<accession>A0A934VVG9</accession>
<comment type="caution">
    <text evidence="2">The sequence shown here is derived from an EMBL/GenBank/DDBJ whole genome shotgun (WGS) entry which is preliminary data.</text>
</comment>
<dbReference type="RefSeq" id="WP_200271814.1">
    <property type="nucleotide sequence ID" value="NZ_JAENIJ010000023.1"/>
</dbReference>
<dbReference type="AlphaFoldDB" id="A0A934VVG9"/>
<feature type="transmembrane region" description="Helical" evidence="1">
    <location>
        <begin position="253"/>
        <end position="271"/>
    </location>
</feature>
<feature type="transmembrane region" description="Helical" evidence="1">
    <location>
        <begin position="341"/>
        <end position="360"/>
    </location>
</feature>
<feature type="transmembrane region" description="Helical" evidence="1">
    <location>
        <begin position="483"/>
        <end position="503"/>
    </location>
</feature>
<feature type="transmembrane region" description="Helical" evidence="1">
    <location>
        <begin position="190"/>
        <end position="209"/>
    </location>
</feature>